<dbReference type="InterPro" id="IPR043502">
    <property type="entry name" value="DNA/RNA_pol_sf"/>
</dbReference>
<dbReference type="Proteomes" id="UP000327085">
    <property type="component" value="Chromosome 4"/>
</dbReference>
<sequence length="217" mass="25019">DISSEERRTQAYDHTPLKWRRLDDVLAQCNLCIMEPEKYADAAQDESWLKAMEDELQMIEKNETWELVDRPTEKPVIGVKWVYKTKLNLDGSVQKNKARLVAKGYAQKPGLDYNETYAPVARLDTIRTLIALAAKKGWKLFQLDVKSAFLNGVLQEEVYVNQPEGFVIKGKEDKVYRLHKALYGLKQAPRAWYGEIDSYFTQCGFVKSLSEATLYTK</sequence>
<dbReference type="AlphaFoldDB" id="A0A5E4GMM2"/>
<proteinExistence type="predicted"/>
<reference evidence="3" key="1">
    <citation type="journal article" date="2020" name="Plant J.">
        <title>Transposons played a major role in the diversification between the closely related almond and peach genomes: results from the almond genome sequence.</title>
        <authorList>
            <person name="Alioto T."/>
            <person name="Alexiou K.G."/>
            <person name="Bardil A."/>
            <person name="Barteri F."/>
            <person name="Castanera R."/>
            <person name="Cruz F."/>
            <person name="Dhingra A."/>
            <person name="Duval H."/>
            <person name="Fernandez I Marti A."/>
            <person name="Frias L."/>
            <person name="Galan B."/>
            <person name="Garcia J.L."/>
            <person name="Howad W."/>
            <person name="Gomez-Garrido J."/>
            <person name="Gut M."/>
            <person name="Julca I."/>
            <person name="Morata J."/>
            <person name="Puigdomenech P."/>
            <person name="Ribeca P."/>
            <person name="Rubio Cabetas M.J."/>
            <person name="Vlasova A."/>
            <person name="Wirthensohn M."/>
            <person name="Garcia-Mas J."/>
            <person name="Gabaldon T."/>
            <person name="Casacuberta J.M."/>
            <person name="Arus P."/>
        </authorList>
    </citation>
    <scope>NUCLEOTIDE SEQUENCE [LARGE SCALE GENOMIC DNA]</scope>
    <source>
        <strain evidence="3">cv. Texas</strain>
    </source>
</reference>
<feature type="domain" description="Reverse transcriptase Ty1/copia-type" evidence="1">
    <location>
        <begin position="62"/>
        <end position="217"/>
    </location>
</feature>
<evidence type="ECO:0000313" key="2">
    <source>
        <dbReference type="EMBL" id="VVA40883.1"/>
    </source>
</evidence>
<name>A0A5E4GMM2_PRUDU</name>
<evidence type="ECO:0000313" key="3">
    <source>
        <dbReference type="Proteomes" id="UP000327085"/>
    </source>
</evidence>
<dbReference type="Pfam" id="PF07727">
    <property type="entry name" value="RVT_2"/>
    <property type="match status" value="1"/>
</dbReference>
<dbReference type="Gramene" id="VVA40883">
    <property type="protein sequence ID" value="VVA40883"/>
    <property type="gene ID" value="Prudul26B035077"/>
</dbReference>
<protein>
    <recommendedName>
        <fullName evidence="1">Reverse transcriptase Ty1/copia-type domain-containing protein</fullName>
    </recommendedName>
</protein>
<accession>A0A5E4GMM2</accession>
<dbReference type="InParanoid" id="A0A5E4GMM2"/>
<organism evidence="2 3">
    <name type="scientific">Prunus dulcis</name>
    <name type="common">Almond</name>
    <name type="synonym">Amygdalus dulcis</name>
    <dbReference type="NCBI Taxonomy" id="3755"/>
    <lineage>
        <taxon>Eukaryota</taxon>
        <taxon>Viridiplantae</taxon>
        <taxon>Streptophyta</taxon>
        <taxon>Embryophyta</taxon>
        <taxon>Tracheophyta</taxon>
        <taxon>Spermatophyta</taxon>
        <taxon>Magnoliopsida</taxon>
        <taxon>eudicotyledons</taxon>
        <taxon>Gunneridae</taxon>
        <taxon>Pentapetalae</taxon>
        <taxon>rosids</taxon>
        <taxon>fabids</taxon>
        <taxon>Rosales</taxon>
        <taxon>Rosaceae</taxon>
        <taxon>Amygdaloideae</taxon>
        <taxon>Amygdaleae</taxon>
        <taxon>Prunus</taxon>
    </lineage>
</organism>
<dbReference type="InterPro" id="IPR013103">
    <property type="entry name" value="RVT_2"/>
</dbReference>
<dbReference type="OMA" id="EHPISHR"/>
<feature type="non-terminal residue" evidence="2">
    <location>
        <position position="1"/>
    </location>
</feature>
<dbReference type="EMBL" id="CABIKO010001104">
    <property type="protein sequence ID" value="VVA40883.1"/>
    <property type="molecule type" value="Genomic_DNA"/>
</dbReference>
<dbReference type="SUPFAM" id="SSF56672">
    <property type="entry name" value="DNA/RNA polymerases"/>
    <property type="match status" value="1"/>
</dbReference>
<evidence type="ECO:0000259" key="1">
    <source>
        <dbReference type="Pfam" id="PF07727"/>
    </source>
</evidence>
<feature type="non-terminal residue" evidence="2">
    <location>
        <position position="217"/>
    </location>
</feature>
<gene>
    <name evidence="2" type="ORF">ALMOND_2B035077</name>
</gene>